<evidence type="ECO:0000313" key="11">
    <source>
        <dbReference type="EMBL" id="CAF0819498.1"/>
    </source>
</evidence>
<evidence type="ECO:0000256" key="8">
    <source>
        <dbReference type="ARBA" id="ARBA00023128"/>
    </source>
</evidence>
<keyword evidence="2" id="KW-0489">Methyltransferase</keyword>
<keyword evidence="12" id="KW-1185">Reference proteome</keyword>
<reference evidence="11" key="1">
    <citation type="submission" date="2021-02" db="EMBL/GenBank/DDBJ databases">
        <authorList>
            <person name="Nowell W R."/>
        </authorList>
    </citation>
    <scope>NUCLEOTIDE SEQUENCE</scope>
    <source>
        <strain evidence="11">Ploen Becks lab</strain>
    </source>
</reference>
<dbReference type="EMBL" id="CAJNOC010000940">
    <property type="protein sequence ID" value="CAF0819498.1"/>
    <property type="molecule type" value="Genomic_DNA"/>
</dbReference>
<comment type="caution">
    <text evidence="11">The sequence shown here is derived from an EMBL/GenBank/DDBJ whole genome shotgun (WGS) entry which is preliminary data.</text>
</comment>
<dbReference type="InterPro" id="IPR025812">
    <property type="entry name" value="Trm10_C_MTase_dom"/>
</dbReference>
<feature type="domain" description="SAM-dependent MTase TRM10-type" evidence="10">
    <location>
        <begin position="179"/>
        <end position="374"/>
    </location>
</feature>
<keyword evidence="7" id="KW-0175">Coiled coil</keyword>
<dbReference type="GO" id="GO:0032259">
    <property type="term" value="P:methylation"/>
    <property type="evidence" value="ECO:0007669"/>
    <property type="project" value="UniProtKB-KW"/>
</dbReference>
<keyword evidence="5" id="KW-0819">tRNA processing</keyword>
<sequence length="385" mass="45820">MNSNIKILSIVRLLSRQTLGSIQSKQFSIYSRALSPKFEDDDWFKKLTNTNTANLEKPQTNDYNQQSQYKSYQKYHELSPEEKKEAIQNLWTFRKENGLPVPKILTEYTINELLKCESFSHLKKSMIHLVKEEFYAYQKEQKKLEKLKRAEIEDKENNSYTGTQTYLKPVGNSEIKDFNRKKVLSSIITNEPSIVFDFRYLSLHTRIEHKKSIYRQFIEIINENRSSKLPFQIHFCNYDSNSDFHQRYAHFLEFDKNLINDTPKSYLDIFPKNKLVYLSRDAKVKMTSYDPDNVYIIGSIIDTGDDKFKYVSYSQAKKDGIRCERLPLDDYVKWNRGQKSLNMDHIFNIFLQLKHGKTWQNALQASLPKRKFNEILNEKVQFRRN</sequence>
<dbReference type="Gene3D" id="3.40.1280.30">
    <property type="match status" value="1"/>
</dbReference>
<protein>
    <recommendedName>
        <fullName evidence="9">RNA (guanine-9-)-methyltransferase domain-containing protein 1</fullName>
    </recommendedName>
</protein>
<dbReference type="GO" id="GO:0005739">
    <property type="term" value="C:mitochondrion"/>
    <property type="evidence" value="ECO:0007669"/>
    <property type="project" value="UniProtKB-SubCell"/>
</dbReference>
<dbReference type="Proteomes" id="UP000663879">
    <property type="component" value="Unassembled WGS sequence"/>
</dbReference>
<keyword evidence="4" id="KW-0949">S-adenosyl-L-methionine</keyword>
<dbReference type="AlphaFoldDB" id="A0A813TWN5"/>
<organism evidence="11 12">
    <name type="scientific">Brachionus calyciflorus</name>
    <dbReference type="NCBI Taxonomy" id="104777"/>
    <lineage>
        <taxon>Eukaryota</taxon>
        <taxon>Metazoa</taxon>
        <taxon>Spiralia</taxon>
        <taxon>Gnathifera</taxon>
        <taxon>Rotifera</taxon>
        <taxon>Eurotatoria</taxon>
        <taxon>Monogononta</taxon>
        <taxon>Pseudotrocha</taxon>
        <taxon>Ploima</taxon>
        <taxon>Brachionidae</taxon>
        <taxon>Brachionus</taxon>
    </lineage>
</organism>
<evidence type="ECO:0000256" key="9">
    <source>
        <dbReference type="ARBA" id="ARBA00029803"/>
    </source>
</evidence>
<evidence type="ECO:0000313" key="12">
    <source>
        <dbReference type="Proteomes" id="UP000663879"/>
    </source>
</evidence>
<proteinExistence type="predicted"/>
<keyword evidence="3" id="KW-0808">Transferase</keyword>
<dbReference type="InterPro" id="IPR038459">
    <property type="entry name" value="MT_TRM10-typ_sf"/>
</dbReference>
<dbReference type="CDD" id="cd18102">
    <property type="entry name" value="Trm10_MRRP1"/>
    <property type="match status" value="1"/>
</dbReference>
<evidence type="ECO:0000256" key="6">
    <source>
        <dbReference type="ARBA" id="ARBA00022946"/>
    </source>
</evidence>
<keyword evidence="8" id="KW-0496">Mitochondrion</keyword>
<evidence type="ECO:0000256" key="7">
    <source>
        <dbReference type="ARBA" id="ARBA00023054"/>
    </source>
</evidence>
<gene>
    <name evidence="11" type="ORF">OXX778_LOCUS7390</name>
</gene>
<dbReference type="GO" id="GO:0008168">
    <property type="term" value="F:methyltransferase activity"/>
    <property type="evidence" value="ECO:0007669"/>
    <property type="project" value="UniProtKB-KW"/>
</dbReference>
<dbReference type="PANTHER" id="PTHR13563">
    <property type="entry name" value="TRNA (GUANINE-9-) METHYLTRANSFERASE"/>
    <property type="match status" value="1"/>
</dbReference>
<dbReference type="GO" id="GO:0097745">
    <property type="term" value="P:mitochondrial tRNA 5'-end processing"/>
    <property type="evidence" value="ECO:0007669"/>
    <property type="project" value="TreeGrafter"/>
</dbReference>
<evidence type="ECO:0000256" key="3">
    <source>
        <dbReference type="ARBA" id="ARBA00022679"/>
    </source>
</evidence>
<evidence type="ECO:0000256" key="1">
    <source>
        <dbReference type="ARBA" id="ARBA00004173"/>
    </source>
</evidence>
<comment type="subcellular location">
    <subcellularLocation>
        <location evidence="1">Mitochondrion</location>
    </subcellularLocation>
</comment>
<dbReference type="GO" id="GO:0000049">
    <property type="term" value="F:tRNA binding"/>
    <property type="evidence" value="ECO:0007669"/>
    <property type="project" value="TreeGrafter"/>
</dbReference>
<dbReference type="OrthoDB" id="278300at2759"/>
<evidence type="ECO:0000256" key="4">
    <source>
        <dbReference type="ARBA" id="ARBA00022691"/>
    </source>
</evidence>
<dbReference type="GO" id="GO:0005654">
    <property type="term" value="C:nucleoplasm"/>
    <property type="evidence" value="ECO:0007669"/>
    <property type="project" value="TreeGrafter"/>
</dbReference>
<name>A0A813TWN5_9BILA</name>
<dbReference type="InterPro" id="IPR028564">
    <property type="entry name" value="MT_TRM10-typ"/>
</dbReference>
<evidence type="ECO:0000256" key="5">
    <source>
        <dbReference type="ARBA" id="ARBA00022694"/>
    </source>
</evidence>
<dbReference type="GO" id="GO:0070131">
    <property type="term" value="P:positive regulation of mitochondrial translation"/>
    <property type="evidence" value="ECO:0007669"/>
    <property type="project" value="TreeGrafter"/>
</dbReference>
<dbReference type="PROSITE" id="PS51675">
    <property type="entry name" value="SAM_MT_TRM10"/>
    <property type="match status" value="1"/>
</dbReference>
<dbReference type="InterPro" id="IPR007356">
    <property type="entry name" value="tRNA_m1G_MeTrfase_euk"/>
</dbReference>
<accession>A0A813TWN5</accession>
<keyword evidence="6" id="KW-0809">Transit peptide</keyword>
<evidence type="ECO:0000259" key="10">
    <source>
        <dbReference type="PROSITE" id="PS51675"/>
    </source>
</evidence>
<dbReference type="PANTHER" id="PTHR13563:SF5">
    <property type="entry name" value="TRNA METHYLTRANSFERASE 10 HOMOLOG C"/>
    <property type="match status" value="1"/>
</dbReference>
<evidence type="ECO:0000256" key="2">
    <source>
        <dbReference type="ARBA" id="ARBA00022603"/>
    </source>
</evidence>